<dbReference type="Proteomes" id="UP001165065">
    <property type="component" value="Unassembled WGS sequence"/>
</dbReference>
<evidence type="ECO:0000313" key="2">
    <source>
        <dbReference type="EMBL" id="GMI48334.1"/>
    </source>
</evidence>
<name>A0A9W7GNU4_9STRA</name>
<accession>A0A9W7GNU4</accession>
<protein>
    <submittedName>
        <fullName evidence="2">Uncharacterized protein</fullName>
    </submittedName>
</protein>
<gene>
    <name evidence="2" type="ORF">TrCOL_g8828</name>
</gene>
<dbReference type="OrthoDB" id="195904at2759"/>
<feature type="chain" id="PRO_5040810233" evidence="1">
    <location>
        <begin position="18"/>
        <end position="160"/>
    </location>
</feature>
<proteinExistence type="predicted"/>
<dbReference type="EMBL" id="BRYA01000386">
    <property type="protein sequence ID" value="GMI48334.1"/>
    <property type="molecule type" value="Genomic_DNA"/>
</dbReference>
<feature type="signal peptide" evidence="1">
    <location>
        <begin position="1"/>
        <end position="17"/>
    </location>
</feature>
<dbReference type="AlphaFoldDB" id="A0A9W7GNU4"/>
<reference evidence="3" key="1">
    <citation type="journal article" date="2023" name="Commun. Biol.">
        <title>Genome analysis of Parmales, the sister group of diatoms, reveals the evolutionary specialization of diatoms from phago-mixotrophs to photoautotrophs.</title>
        <authorList>
            <person name="Ban H."/>
            <person name="Sato S."/>
            <person name="Yoshikawa S."/>
            <person name="Yamada K."/>
            <person name="Nakamura Y."/>
            <person name="Ichinomiya M."/>
            <person name="Sato N."/>
            <person name="Blanc-Mathieu R."/>
            <person name="Endo H."/>
            <person name="Kuwata A."/>
            <person name="Ogata H."/>
        </authorList>
    </citation>
    <scope>NUCLEOTIDE SEQUENCE [LARGE SCALE GENOMIC DNA]</scope>
</reference>
<evidence type="ECO:0000256" key="1">
    <source>
        <dbReference type="SAM" id="SignalP"/>
    </source>
</evidence>
<keyword evidence="3" id="KW-1185">Reference proteome</keyword>
<sequence length="160" mass="17381">MQIILFTVISLLATSSAFITPFATPSRSFLHSARTDFEFSFEVPKKGIADIGTAQVKLPPLLESSEIVVVRYDLPFGLSVEPSASQDGEIVVTKDGATGKEMVGDILRQTTYWGGIGGKEVGIFDVSKNKNNFDKVVQALVTNDLAVSDEIVLVFERPIK</sequence>
<evidence type="ECO:0000313" key="3">
    <source>
        <dbReference type="Proteomes" id="UP001165065"/>
    </source>
</evidence>
<organism evidence="2 3">
    <name type="scientific">Triparma columacea</name>
    <dbReference type="NCBI Taxonomy" id="722753"/>
    <lineage>
        <taxon>Eukaryota</taxon>
        <taxon>Sar</taxon>
        <taxon>Stramenopiles</taxon>
        <taxon>Ochrophyta</taxon>
        <taxon>Bolidophyceae</taxon>
        <taxon>Parmales</taxon>
        <taxon>Triparmaceae</taxon>
        <taxon>Triparma</taxon>
    </lineage>
</organism>
<keyword evidence="1" id="KW-0732">Signal</keyword>
<comment type="caution">
    <text evidence="2">The sequence shown here is derived from an EMBL/GenBank/DDBJ whole genome shotgun (WGS) entry which is preliminary data.</text>
</comment>